<proteinExistence type="predicted"/>
<accession>A0A9N9G196</accession>
<sequence length="411" mass="48649">MAGNLPDLCLLGIFKHLNDDYKTLYSCTFVNKRWSYSSIPILWTNPFELISSFKKPKLLKPLLDTYLSFLPQSQSQELEIKPRFNRNTMTFNYPVYFRHMNLLLIFGGIEHWYQQEPTRENYSCTLSKEISICEALVEYFFIHSSKIDTLVIRNFDYFDILNLSGSTNVLSKIHTLIFDHDIFNQFSTLSSLNQNIRSLTCYIEPPHLELNDSLKQLIRSQKNLIDITISEPEPDEREKPFPMYWEIFHSSINVTLTITFIEFEGIEFPRNFSLFHHLSSFINLQYLKFNGCDLLGIFFKEDQLLHEINSYRPLAFKKLNTIIVIETSLNIEILKILLQLSGEELRCLELLDMKIAKFNYIIKWLEVFCLKLRRLVVMDRSNKLEIVRIQDFFQKFDNLPYVIINGEKFTP</sequence>
<comment type="caution">
    <text evidence="1">The sequence shown here is derived from an EMBL/GenBank/DDBJ whole genome shotgun (WGS) entry which is preliminary data.</text>
</comment>
<organism evidence="1 2">
    <name type="scientific">Funneliformis mosseae</name>
    <name type="common">Endomycorrhizal fungus</name>
    <name type="synonym">Glomus mosseae</name>
    <dbReference type="NCBI Taxonomy" id="27381"/>
    <lineage>
        <taxon>Eukaryota</taxon>
        <taxon>Fungi</taxon>
        <taxon>Fungi incertae sedis</taxon>
        <taxon>Mucoromycota</taxon>
        <taxon>Glomeromycotina</taxon>
        <taxon>Glomeromycetes</taxon>
        <taxon>Glomerales</taxon>
        <taxon>Glomeraceae</taxon>
        <taxon>Funneliformis</taxon>
    </lineage>
</organism>
<name>A0A9N9G196_FUNMO</name>
<evidence type="ECO:0000313" key="1">
    <source>
        <dbReference type="EMBL" id="CAG8572429.1"/>
    </source>
</evidence>
<dbReference type="AlphaFoldDB" id="A0A9N9G196"/>
<dbReference type="Proteomes" id="UP000789375">
    <property type="component" value="Unassembled WGS sequence"/>
</dbReference>
<reference evidence="1" key="1">
    <citation type="submission" date="2021-06" db="EMBL/GenBank/DDBJ databases">
        <authorList>
            <person name="Kallberg Y."/>
            <person name="Tangrot J."/>
            <person name="Rosling A."/>
        </authorList>
    </citation>
    <scope>NUCLEOTIDE SEQUENCE</scope>
    <source>
        <strain evidence="1">87-6 pot B 2015</strain>
    </source>
</reference>
<protein>
    <submittedName>
        <fullName evidence="1">404_t:CDS:1</fullName>
    </submittedName>
</protein>
<keyword evidence="2" id="KW-1185">Reference proteome</keyword>
<evidence type="ECO:0000313" key="2">
    <source>
        <dbReference type="Proteomes" id="UP000789375"/>
    </source>
</evidence>
<dbReference type="SUPFAM" id="SSF81383">
    <property type="entry name" value="F-box domain"/>
    <property type="match status" value="1"/>
</dbReference>
<gene>
    <name evidence="1" type="ORF">FMOSSE_LOCUS7524</name>
</gene>
<dbReference type="InterPro" id="IPR036047">
    <property type="entry name" value="F-box-like_dom_sf"/>
</dbReference>
<dbReference type="EMBL" id="CAJVPP010001778">
    <property type="protein sequence ID" value="CAG8572429.1"/>
    <property type="molecule type" value="Genomic_DNA"/>
</dbReference>